<keyword evidence="8 11" id="KW-0472">Membrane</keyword>
<evidence type="ECO:0000256" key="1">
    <source>
        <dbReference type="ARBA" id="ARBA00004377"/>
    </source>
</evidence>
<organism evidence="13 14">
    <name type="scientific">Pseudoxanthomonas taiwanensis J19</name>
    <dbReference type="NCBI Taxonomy" id="935569"/>
    <lineage>
        <taxon>Bacteria</taxon>
        <taxon>Pseudomonadati</taxon>
        <taxon>Pseudomonadota</taxon>
        <taxon>Gammaproteobacteria</taxon>
        <taxon>Lysobacterales</taxon>
        <taxon>Lysobacteraceae</taxon>
        <taxon>Pseudoxanthomonas</taxon>
    </lineage>
</organism>
<dbReference type="InterPro" id="IPR022346">
    <property type="entry name" value="T2SS_GspH"/>
</dbReference>
<feature type="domain" description="General secretion pathway GspH" evidence="12">
    <location>
        <begin position="58"/>
        <end position="163"/>
    </location>
</feature>
<dbReference type="Pfam" id="PF12019">
    <property type="entry name" value="GspH"/>
    <property type="match status" value="1"/>
</dbReference>
<evidence type="ECO:0000256" key="8">
    <source>
        <dbReference type="ARBA" id="ARBA00023136"/>
    </source>
</evidence>
<keyword evidence="3" id="KW-1003">Cell membrane</keyword>
<evidence type="ECO:0000256" key="2">
    <source>
        <dbReference type="ARBA" id="ARBA00021549"/>
    </source>
</evidence>
<accession>A0A562DL85</accession>
<dbReference type="Pfam" id="PF07963">
    <property type="entry name" value="N_methyl"/>
    <property type="match status" value="1"/>
</dbReference>
<proteinExistence type="inferred from homology"/>
<dbReference type="Proteomes" id="UP000321583">
    <property type="component" value="Unassembled WGS sequence"/>
</dbReference>
<evidence type="ECO:0000256" key="11">
    <source>
        <dbReference type="SAM" id="Phobius"/>
    </source>
</evidence>
<comment type="similarity">
    <text evidence="9">Belongs to the GSP H family.</text>
</comment>
<dbReference type="InterPro" id="IPR045584">
    <property type="entry name" value="Pilin-like"/>
</dbReference>
<evidence type="ECO:0000256" key="5">
    <source>
        <dbReference type="ARBA" id="ARBA00022519"/>
    </source>
</evidence>
<evidence type="ECO:0000256" key="3">
    <source>
        <dbReference type="ARBA" id="ARBA00022475"/>
    </source>
</evidence>
<keyword evidence="14" id="KW-1185">Reference proteome</keyword>
<feature type="transmembrane region" description="Helical" evidence="11">
    <location>
        <begin position="21"/>
        <end position="43"/>
    </location>
</feature>
<dbReference type="EMBL" id="VLJS01000055">
    <property type="protein sequence ID" value="TWH10400.1"/>
    <property type="molecule type" value="Genomic_DNA"/>
</dbReference>
<evidence type="ECO:0000313" key="14">
    <source>
        <dbReference type="Proteomes" id="UP000321583"/>
    </source>
</evidence>
<keyword evidence="4" id="KW-0488">Methylation</keyword>
<dbReference type="GO" id="GO:0015627">
    <property type="term" value="C:type II protein secretion system complex"/>
    <property type="evidence" value="ECO:0007669"/>
    <property type="project" value="InterPro"/>
</dbReference>
<dbReference type="Gene3D" id="3.55.40.10">
    <property type="entry name" value="minor pseudopilin epsh domain"/>
    <property type="match status" value="1"/>
</dbReference>
<evidence type="ECO:0000313" key="13">
    <source>
        <dbReference type="EMBL" id="TWH10400.1"/>
    </source>
</evidence>
<evidence type="ECO:0000256" key="9">
    <source>
        <dbReference type="ARBA" id="ARBA00025772"/>
    </source>
</evidence>
<keyword evidence="7 11" id="KW-1133">Transmembrane helix</keyword>
<keyword evidence="5" id="KW-0997">Cell inner membrane</keyword>
<dbReference type="SUPFAM" id="SSF54523">
    <property type="entry name" value="Pili subunits"/>
    <property type="match status" value="1"/>
</dbReference>
<dbReference type="InterPro" id="IPR012902">
    <property type="entry name" value="N_methyl_site"/>
</dbReference>
<gene>
    <name evidence="13" type="ORF">L613_002700000200</name>
</gene>
<dbReference type="PROSITE" id="PS00409">
    <property type="entry name" value="PROKAR_NTER_METHYL"/>
    <property type="match status" value="1"/>
</dbReference>
<evidence type="ECO:0000256" key="4">
    <source>
        <dbReference type="ARBA" id="ARBA00022481"/>
    </source>
</evidence>
<reference evidence="13 14" key="1">
    <citation type="submission" date="2019-07" db="EMBL/GenBank/DDBJ databases">
        <title>Genome sequencing of lignin-degrading bacterial isolates.</title>
        <authorList>
            <person name="Gladden J."/>
        </authorList>
    </citation>
    <scope>NUCLEOTIDE SEQUENCE [LARGE SCALE GENOMIC DNA]</scope>
    <source>
        <strain evidence="13 14">J19</strain>
    </source>
</reference>
<protein>
    <recommendedName>
        <fullName evidence="2">Type II secretion system protein H</fullName>
    </recommendedName>
    <alternativeName>
        <fullName evidence="10">General secretion pathway protein H</fullName>
    </alternativeName>
</protein>
<dbReference type="GO" id="GO:0015628">
    <property type="term" value="P:protein secretion by the type II secretion system"/>
    <property type="evidence" value="ECO:0007669"/>
    <property type="project" value="InterPro"/>
</dbReference>
<dbReference type="OrthoDB" id="6039229at2"/>
<evidence type="ECO:0000256" key="6">
    <source>
        <dbReference type="ARBA" id="ARBA00022692"/>
    </source>
</evidence>
<name>A0A562DL85_9GAMM</name>
<dbReference type="GO" id="GO:0005886">
    <property type="term" value="C:plasma membrane"/>
    <property type="evidence" value="ECO:0007669"/>
    <property type="project" value="UniProtKB-SubCell"/>
</dbReference>
<evidence type="ECO:0000256" key="10">
    <source>
        <dbReference type="ARBA" id="ARBA00030775"/>
    </source>
</evidence>
<dbReference type="AlphaFoldDB" id="A0A562DL85"/>
<dbReference type="NCBIfam" id="TIGR02532">
    <property type="entry name" value="IV_pilin_GFxxxE"/>
    <property type="match status" value="1"/>
</dbReference>
<evidence type="ECO:0000256" key="7">
    <source>
        <dbReference type="ARBA" id="ARBA00022989"/>
    </source>
</evidence>
<sequence>MHPSHGPLVRRRGTRLRARPGGFSLIELMVTLAVLAIVAALAVPNFAVVMNGNRLTSQANELVADLQLARTEALRRNRTVRLCRSSDGATCATGNGEWTGWVVQASGATPELLRTTAVKSQLKIKTPSGVNSVDFRPDGLARNSSGGLLSTTFTVCMPTNRPRENLRRVELAGGSRLNVTAAAHTTQGACP</sequence>
<comment type="subcellular location">
    <subcellularLocation>
        <location evidence="1">Cell inner membrane</location>
        <topology evidence="1">Single-pass membrane protein</topology>
    </subcellularLocation>
</comment>
<evidence type="ECO:0000259" key="12">
    <source>
        <dbReference type="Pfam" id="PF12019"/>
    </source>
</evidence>
<keyword evidence="6 11" id="KW-0812">Transmembrane</keyword>
<comment type="caution">
    <text evidence="13">The sequence shown here is derived from an EMBL/GenBank/DDBJ whole genome shotgun (WGS) entry which is preliminary data.</text>
</comment>